<evidence type="ECO:0000313" key="2">
    <source>
        <dbReference type="Proteomes" id="UP001642484"/>
    </source>
</evidence>
<accession>A0ABP0R8K0</accession>
<protein>
    <submittedName>
        <fullName evidence="1">Uncharacterized protein</fullName>
    </submittedName>
</protein>
<reference evidence="1 2" key="1">
    <citation type="submission" date="2024-02" db="EMBL/GenBank/DDBJ databases">
        <authorList>
            <person name="Chen Y."/>
            <person name="Shah S."/>
            <person name="Dougan E. K."/>
            <person name="Thang M."/>
            <person name="Chan C."/>
        </authorList>
    </citation>
    <scope>NUCLEOTIDE SEQUENCE [LARGE SCALE GENOMIC DNA]</scope>
</reference>
<dbReference type="Proteomes" id="UP001642484">
    <property type="component" value="Unassembled WGS sequence"/>
</dbReference>
<evidence type="ECO:0000313" key="1">
    <source>
        <dbReference type="EMBL" id="CAK9095501.1"/>
    </source>
</evidence>
<dbReference type="EMBL" id="CAXAMN010025482">
    <property type="protein sequence ID" value="CAK9095501.1"/>
    <property type="molecule type" value="Genomic_DNA"/>
</dbReference>
<proteinExistence type="predicted"/>
<name>A0ABP0R8K0_9DINO</name>
<organism evidence="1 2">
    <name type="scientific">Durusdinium trenchii</name>
    <dbReference type="NCBI Taxonomy" id="1381693"/>
    <lineage>
        <taxon>Eukaryota</taxon>
        <taxon>Sar</taxon>
        <taxon>Alveolata</taxon>
        <taxon>Dinophyceae</taxon>
        <taxon>Suessiales</taxon>
        <taxon>Symbiodiniaceae</taxon>
        <taxon>Durusdinium</taxon>
    </lineage>
</organism>
<keyword evidence="2" id="KW-1185">Reference proteome</keyword>
<comment type="caution">
    <text evidence="1">The sequence shown here is derived from an EMBL/GenBank/DDBJ whole genome shotgun (WGS) entry which is preliminary data.</text>
</comment>
<gene>
    <name evidence="1" type="ORF">CCMP2556_LOCUS45485</name>
</gene>
<sequence length="110" mass="12412">MAASLGHHVKEATGWARLYASHYFCISCLAVLAQLGRQMPLVLFEVGCDDAWKSWEEREPNASYASWPAMRSEDRIARCPNPGLVLASTFPPRSRPAAFFFQIWKLGRLV</sequence>